<dbReference type="SUPFAM" id="SSF56399">
    <property type="entry name" value="ADP-ribosylation"/>
    <property type="match status" value="1"/>
</dbReference>
<dbReference type="GeneID" id="106469327"/>
<dbReference type="Pfam" id="PF13151">
    <property type="entry name" value="DUF3990"/>
    <property type="match status" value="1"/>
</dbReference>
<feature type="region of interest" description="Disordered" evidence="1">
    <location>
        <begin position="106"/>
        <end position="126"/>
    </location>
</feature>
<evidence type="ECO:0000313" key="2">
    <source>
        <dbReference type="Proteomes" id="UP000694941"/>
    </source>
</evidence>
<evidence type="ECO:0000313" key="3">
    <source>
        <dbReference type="RefSeq" id="XP_013785274.1"/>
    </source>
</evidence>
<protein>
    <submittedName>
        <fullName evidence="3">Uncharacterized protein LOC106469327</fullName>
    </submittedName>
</protein>
<evidence type="ECO:0000256" key="1">
    <source>
        <dbReference type="SAM" id="MobiDB-lite"/>
    </source>
</evidence>
<dbReference type="Proteomes" id="UP000694941">
    <property type="component" value="Unplaced"/>
</dbReference>
<proteinExistence type="predicted"/>
<reference evidence="3" key="1">
    <citation type="submission" date="2025-08" db="UniProtKB">
        <authorList>
            <consortium name="RefSeq"/>
        </authorList>
    </citation>
    <scope>IDENTIFICATION</scope>
    <source>
        <tissue evidence="3">Muscle</tissue>
    </source>
</reference>
<name>A0ABM1BN09_LIMPO</name>
<dbReference type="Gene3D" id="3.90.175.10">
    <property type="entry name" value="Diphtheria Toxin, domain 1"/>
    <property type="match status" value="1"/>
</dbReference>
<sequence>MGNAFSPYLHRRELVNHPNADLPALPADSSSNKLDKTLDQYLKRVFPDTQSYFEKMTKKTFTPRFKVGQLVTLEVTIHFPGIVQGFWTAASPDKQDLAEAQPLQTRDLASATPNYDQNRDQISDQTTKYSVQNKSLKDAINLLGIVILYNKKLTELVEKTSEYPPRPASEVFKEDFKKTKKLNEKFINKLRNLKEHLIKYTYFLEEVFLYYTTLTHTKLVEFSTLNEEKRCIQKIVNQMNPEELHHLVHEDAIIFPEHVLSLVLGMNDSFTDYLRELPTHIRHHQTEKYWVNNFIENNSFETNTDSENLDDALRHLGFTENRSLVLKKWLSENPYRDHQSLLYWMEAYIDNMFSYDILLNSFCRYPYNPNIVDEWQTVTVSRDNPDDSDEDVLEGEVNYINLTNCDPYNLPQQVRDHLKSLNEKCLFFHGTSHNHADNIIQNGIQLNEGSGFQDFSHNDGFYITSEIEYALDWAKRKNYSYKVAVIVFYVDPGILARYTHLDLSNDHEKWTHIIKHNRRGRDRRLNIPKPTIKEYRKADYVEGPMCSNPKEVGSSQEPKGFGRKEKIQICLKTDHVTRLFGNIGSINAVLFM</sequence>
<accession>A0ABM1BN09</accession>
<organism evidence="2 3">
    <name type="scientific">Limulus polyphemus</name>
    <name type="common">Atlantic horseshoe crab</name>
    <dbReference type="NCBI Taxonomy" id="6850"/>
    <lineage>
        <taxon>Eukaryota</taxon>
        <taxon>Metazoa</taxon>
        <taxon>Ecdysozoa</taxon>
        <taxon>Arthropoda</taxon>
        <taxon>Chelicerata</taxon>
        <taxon>Merostomata</taxon>
        <taxon>Xiphosura</taxon>
        <taxon>Limulidae</taxon>
        <taxon>Limulus</taxon>
    </lineage>
</organism>
<dbReference type="InterPro" id="IPR025051">
    <property type="entry name" value="DUF3990"/>
</dbReference>
<dbReference type="RefSeq" id="XP_013785274.1">
    <property type="nucleotide sequence ID" value="XM_013929820.2"/>
</dbReference>
<gene>
    <name evidence="3" type="primary">LOC106469327</name>
</gene>
<keyword evidence="2" id="KW-1185">Reference proteome</keyword>